<gene>
    <name evidence="2" type="ORF">EGYM00392_LOCUS24652</name>
</gene>
<reference evidence="2" key="1">
    <citation type="submission" date="2021-01" db="EMBL/GenBank/DDBJ databases">
        <authorList>
            <person name="Corre E."/>
            <person name="Pelletier E."/>
            <person name="Niang G."/>
            <person name="Scheremetjew M."/>
            <person name="Finn R."/>
            <person name="Kale V."/>
            <person name="Holt S."/>
            <person name="Cochrane G."/>
            <person name="Meng A."/>
            <person name="Brown T."/>
            <person name="Cohen L."/>
        </authorList>
    </citation>
    <scope>NUCLEOTIDE SEQUENCE</scope>
    <source>
        <strain evidence="2">NIES-381</strain>
    </source>
</reference>
<organism evidence="2">
    <name type="scientific">Eutreptiella gymnastica</name>
    <dbReference type="NCBI Taxonomy" id="73025"/>
    <lineage>
        <taxon>Eukaryota</taxon>
        <taxon>Discoba</taxon>
        <taxon>Euglenozoa</taxon>
        <taxon>Euglenida</taxon>
        <taxon>Spirocuta</taxon>
        <taxon>Euglenophyceae</taxon>
        <taxon>Eutreptiales</taxon>
        <taxon>Eutreptiaceae</taxon>
        <taxon>Eutreptiella</taxon>
    </lineage>
</organism>
<dbReference type="EMBL" id="HBGA01066178">
    <property type="protein sequence ID" value="CAD9013549.1"/>
    <property type="molecule type" value="Transcribed_RNA"/>
</dbReference>
<sequence>MSAGWQNVKSEWAMLFSPPPYIPGRAALQVAKTVTPRAAQAPDAPPSPQPSDADSSGIPSPVRPWAAARVSWQLPESDSQGCSSSQVSDDSKAFATPLKAPPGCKYEHLSIEKGAVHCSPLYGQEIAACPGAVALEDNELKLVFEGVLQHLARLDRMVLEQQAHALMALAHLEDRLEAIGEPFLGPRGPGLEVIEVTSPTTPV</sequence>
<protein>
    <submittedName>
        <fullName evidence="2">Uncharacterized protein</fullName>
    </submittedName>
</protein>
<evidence type="ECO:0000313" key="2">
    <source>
        <dbReference type="EMBL" id="CAD9013549.1"/>
    </source>
</evidence>
<accession>A0A7S1NDA7</accession>
<evidence type="ECO:0000256" key="1">
    <source>
        <dbReference type="SAM" id="MobiDB-lite"/>
    </source>
</evidence>
<dbReference type="AlphaFoldDB" id="A0A7S1NDA7"/>
<proteinExistence type="predicted"/>
<feature type="region of interest" description="Disordered" evidence="1">
    <location>
        <begin position="32"/>
        <end position="64"/>
    </location>
</feature>
<name>A0A7S1NDA7_9EUGL</name>